<sequence>MKQSVYWLLGLFLALFLLLCGGETAVAQSPNLNSSADPSFGLLVTFRLMGEVDSEIRAVTLFLNSTQFPTPLSVEVRFSQMDDQLTAGYDLDPTLAKLPPFAEVHYWWELTTAASETITVPEETFIYQDDRFDWRILSEGDVTIHWTGNDPELGVLALDIVADGRQLLDRILPQTAVSPLNLYVYPDTNILRAGLRLAGRDWQNGHTDPDLGVLLLTAVNRNTAAADLGRSIPHELAHLRLYQLSPTTSWPIWYEEGMAILAEGEDVVGRDLLATAVSNNDTLPLLALCTPFPVVESENGLALAESVSLLRYIQAQFGSQALRQLGTVYQSGAGCQDGLEQTLDFSLAELNVDWLQAQQPQPAWLAFLSQNGLWLLLVLGSFGLMALLVKR</sequence>
<evidence type="ECO:0000313" key="3">
    <source>
        <dbReference type="EMBL" id="VAW32680.1"/>
    </source>
</evidence>
<reference evidence="3" key="1">
    <citation type="submission" date="2018-06" db="EMBL/GenBank/DDBJ databases">
        <authorList>
            <person name="Zhirakovskaya E."/>
        </authorList>
    </citation>
    <scope>NUCLEOTIDE SEQUENCE</scope>
</reference>
<proteinExistence type="predicted"/>
<dbReference type="AlphaFoldDB" id="A0A3B0UUT4"/>
<accession>A0A3B0UUT4</accession>
<evidence type="ECO:0000256" key="1">
    <source>
        <dbReference type="SAM" id="Phobius"/>
    </source>
</evidence>
<keyword evidence="1" id="KW-0812">Transmembrane</keyword>
<keyword evidence="1" id="KW-0472">Membrane</keyword>
<organism evidence="3">
    <name type="scientific">hydrothermal vent metagenome</name>
    <dbReference type="NCBI Taxonomy" id="652676"/>
    <lineage>
        <taxon>unclassified sequences</taxon>
        <taxon>metagenomes</taxon>
        <taxon>ecological metagenomes</taxon>
    </lineage>
</organism>
<gene>
    <name evidence="3" type="ORF">MNBD_CHLOROFLEXI01-3452</name>
</gene>
<dbReference type="EMBL" id="UOEU01000380">
    <property type="protein sequence ID" value="VAW32680.1"/>
    <property type="molecule type" value="Genomic_DNA"/>
</dbReference>
<name>A0A3B0UUT4_9ZZZZ</name>
<dbReference type="InterPro" id="IPR039568">
    <property type="entry name" value="Peptidase_MA-like_dom"/>
</dbReference>
<protein>
    <recommendedName>
        <fullName evidence="2">Peptidase MA-like domain-containing protein</fullName>
    </recommendedName>
</protein>
<feature type="domain" description="Peptidase MA-like" evidence="2">
    <location>
        <begin position="176"/>
        <end position="355"/>
    </location>
</feature>
<keyword evidence="1" id="KW-1133">Transmembrane helix</keyword>
<evidence type="ECO:0000259" key="2">
    <source>
        <dbReference type="Pfam" id="PF13485"/>
    </source>
</evidence>
<dbReference type="Pfam" id="PF13485">
    <property type="entry name" value="Peptidase_MA_2"/>
    <property type="match status" value="1"/>
</dbReference>
<feature type="transmembrane region" description="Helical" evidence="1">
    <location>
        <begin position="372"/>
        <end position="389"/>
    </location>
</feature>